<evidence type="ECO:0000313" key="2">
    <source>
        <dbReference type="Proteomes" id="UP000276128"/>
    </source>
</evidence>
<organism evidence="1 2">
    <name type="scientific">Paenibacillus whitsoniae</name>
    <dbReference type="NCBI Taxonomy" id="2496558"/>
    <lineage>
        <taxon>Bacteria</taxon>
        <taxon>Bacillati</taxon>
        <taxon>Bacillota</taxon>
        <taxon>Bacilli</taxon>
        <taxon>Bacillales</taxon>
        <taxon>Paenibacillaceae</taxon>
        <taxon>Paenibacillus</taxon>
    </lineage>
</organism>
<comment type="caution">
    <text evidence="1">The sequence shown here is derived from an EMBL/GenBank/DDBJ whole genome shotgun (WGS) entry which is preliminary data.</text>
</comment>
<dbReference type="RefSeq" id="WP_126144732.1">
    <property type="nucleotide sequence ID" value="NZ_RXHU01000112.1"/>
</dbReference>
<evidence type="ECO:0000313" key="1">
    <source>
        <dbReference type="EMBL" id="RTE02762.1"/>
    </source>
</evidence>
<dbReference type="AlphaFoldDB" id="A0A430J521"/>
<reference evidence="1 2" key="1">
    <citation type="submission" date="2018-12" db="EMBL/GenBank/DDBJ databases">
        <title>Bacillus ochoae sp. nov., Paenibacillus whitsoniae sp. nov., Paenibacillus spiritus sp. nov. Isolated from the Mars Exploration Rover during spacecraft assembly.</title>
        <authorList>
            <person name="Seuylemezian A."/>
            <person name="Vaishampayan P."/>
        </authorList>
    </citation>
    <scope>NUCLEOTIDE SEQUENCE [LARGE SCALE GENOMIC DNA]</scope>
    <source>
        <strain evidence="1 2">MER 54</strain>
    </source>
</reference>
<protein>
    <submittedName>
        <fullName evidence="1">Uncharacterized protein</fullName>
    </submittedName>
</protein>
<accession>A0A430J521</accession>
<dbReference type="Proteomes" id="UP000276128">
    <property type="component" value="Unassembled WGS sequence"/>
</dbReference>
<sequence length="60" mass="6556">MLNRSFNDAQGSYDLPDDLRVKRLVGAAQVTKKDGDQVLAGVHLAEMIILQLNYAGVRLG</sequence>
<dbReference type="EMBL" id="RXHU01000112">
    <property type="protein sequence ID" value="RTE02762.1"/>
    <property type="molecule type" value="Genomic_DNA"/>
</dbReference>
<keyword evidence="2" id="KW-1185">Reference proteome</keyword>
<name>A0A430J521_9BACL</name>
<proteinExistence type="predicted"/>
<gene>
    <name evidence="1" type="ORF">EJQ19_29040</name>
</gene>